<sequence>MLLTRATNGRRKGPGGPAGSAPVRLAYCLNLHAAKTLAEVAEVLRTYTVPLRNRILGADSQEPFGVGMYFEAPAAAELAGDPAKLSELAALMAEERLDPFTFNAFPYGGFQEDGLKERVYAPTWEDEARLRYTVDVARVAARLQSAIRVSLPTPLQGDASPRYLSISTHPGAYGADITDRSSLRRCAQNMGRAVAELAKLEAEFGHRIVLSLESEPDASARNSRALAEYLVFARLVGSKVLQDEFDIGIEASGALMLRHLGVCLDCCHSAVEFEAPSESLRLAALGGGPLGKIQFSSALSLAKPAAHPAAVEALLGLDEPRFLHQVTGRSAEGEFLHLRDLPALQAEVARGAESPWPGAEEWRCHFHVPVDLKDALGLVTTRPHADAILAAAITEPASWSVPELHVEIETYTWSVLPGGKGSSPSEDAIVEGLEAEYRYVLERCSESGRISPGTETDNA</sequence>
<dbReference type="InterPro" id="IPR036237">
    <property type="entry name" value="Xyl_isomerase-like_sf"/>
</dbReference>
<organism evidence="1 2">
    <name type="scientific">Saltatorellus ferox</name>
    <dbReference type="NCBI Taxonomy" id="2528018"/>
    <lineage>
        <taxon>Bacteria</taxon>
        <taxon>Pseudomonadati</taxon>
        <taxon>Planctomycetota</taxon>
        <taxon>Planctomycetia</taxon>
        <taxon>Planctomycetia incertae sedis</taxon>
        <taxon>Saltatorellus</taxon>
    </lineage>
</organism>
<dbReference type="OrthoDB" id="9785907at2"/>
<reference evidence="1 2" key="1">
    <citation type="submission" date="2019-02" db="EMBL/GenBank/DDBJ databases">
        <title>Deep-cultivation of Planctomycetes and their phenomic and genomic characterization uncovers novel biology.</title>
        <authorList>
            <person name="Wiegand S."/>
            <person name="Jogler M."/>
            <person name="Boedeker C."/>
            <person name="Pinto D."/>
            <person name="Vollmers J."/>
            <person name="Rivas-Marin E."/>
            <person name="Kohn T."/>
            <person name="Peeters S.H."/>
            <person name="Heuer A."/>
            <person name="Rast P."/>
            <person name="Oberbeckmann S."/>
            <person name="Bunk B."/>
            <person name="Jeske O."/>
            <person name="Meyerdierks A."/>
            <person name="Storesund J.E."/>
            <person name="Kallscheuer N."/>
            <person name="Luecker S."/>
            <person name="Lage O.M."/>
            <person name="Pohl T."/>
            <person name="Merkel B.J."/>
            <person name="Hornburger P."/>
            <person name="Mueller R.-W."/>
            <person name="Bruemmer F."/>
            <person name="Labrenz M."/>
            <person name="Spormann A.M."/>
            <person name="Op den Camp H."/>
            <person name="Overmann J."/>
            <person name="Amann R."/>
            <person name="Jetten M.S.M."/>
            <person name="Mascher T."/>
            <person name="Medema M.H."/>
            <person name="Devos D.P."/>
            <person name="Kaster A.-K."/>
            <person name="Ovreas L."/>
            <person name="Rohde M."/>
            <person name="Galperin M.Y."/>
            <person name="Jogler C."/>
        </authorList>
    </citation>
    <scope>NUCLEOTIDE SEQUENCE [LARGE SCALE GENOMIC DNA]</scope>
    <source>
        <strain evidence="1 2">Poly30</strain>
    </source>
</reference>
<proteinExistence type="predicted"/>
<gene>
    <name evidence="1" type="ORF">Poly30_34090</name>
</gene>
<evidence type="ECO:0000313" key="1">
    <source>
        <dbReference type="EMBL" id="QDV07875.1"/>
    </source>
</evidence>
<dbReference type="EMBL" id="CP036434">
    <property type="protein sequence ID" value="QDV07875.1"/>
    <property type="molecule type" value="Genomic_DNA"/>
</dbReference>
<dbReference type="NCBIfam" id="NF035939">
    <property type="entry name" value="TIM_EboE"/>
    <property type="match status" value="1"/>
</dbReference>
<dbReference type="AlphaFoldDB" id="A0A518EUU7"/>
<evidence type="ECO:0008006" key="3">
    <source>
        <dbReference type="Google" id="ProtNLM"/>
    </source>
</evidence>
<keyword evidence="2" id="KW-1185">Reference proteome</keyword>
<accession>A0A518EUU7</accession>
<dbReference type="RefSeq" id="WP_145199540.1">
    <property type="nucleotide sequence ID" value="NZ_CP036434.1"/>
</dbReference>
<name>A0A518EUU7_9BACT</name>
<protein>
    <recommendedName>
        <fullName evidence="3">Xylose isomerase-like TIM barrel</fullName>
    </recommendedName>
</protein>
<dbReference type="Gene3D" id="3.20.20.150">
    <property type="entry name" value="Divalent-metal-dependent TIM barrel enzymes"/>
    <property type="match status" value="1"/>
</dbReference>
<evidence type="ECO:0000313" key="2">
    <source>
        <dbReference type="Proteomes" id="UP000320390"/>
    </source>
</evidence>
<dbReference type="Proteomes" id="UP000320390">
    <property type="component" value="Chromosome"/>
</dbReference>
<dbReference type="SUPFAM" id="SSF51658">
    <property type="entry name" value="Xylose isomerase-like"/>
    <property type="match status" value="1"/>
</dbReference>